<feature type="domain" description="HTH marR-type" evidence="1">
    <location>
        <begin position="35"/>
        <end position="167"/>
    </location>
</feature>
<evidence type="ECO:0000313" key="2">
    <source>
        <dbReference type="EMBL" id="CDX11845.1"/>
    </source>
</evidence>
<dbReference type="Proteomes" id="UP000045285">
    <property type="component" value="Unassembled WGS sequence"/>
</dbReference>
<dbReference type="InterPro" id="IPR036390">
    <property type="entry name" value="WH_DNA-bd_sf"/>
</dbReference>
<protein>
    <submittedName>
        <fullName evidence="2">Transcriptional regulator (Modular protein)</fullName>
    </submittedName>
</protein>
<name>A0A090DA11_MESPL</name>
<reference evidence="3" key="1">
    <citation type="submission" date="2014-08" db="EMBL/GenBank/DDBJ databases">
        <authorList>
            <person name="Moulin L."/>
        </authorList>
    </citation>
    <scope>NUCLEOTIDE SEQUENCE [LARGE SCALE GENOMIC DNA]</scope>
</reference>
<dbReference type="Pfam" id="PF12802">
    <property type="entry name" value="MarR_2"/>
    <property type="match status" value="1"/>
</dbReference>
<accession>A0A090DA11</accession>
<dbReference type="SMART" id="SM00347">
    <property type="entry name" value="HTH_MARR"/>
    <property type="match status" value="1"/>
</dbReference>
<dbReference type="InterPro" id="IPR000835">
    <property type="entry name" value="HTH_MarR-typ"/>
</dbReference>
<dbReference type="PANTHER" id="PTHR33164:SF99">
    <property type="entry name" value="MARR FAMILY REGULATORY PROTEIN"/>
    <property type="match status" value="1"/>
</dbReference>
<dbReference type="Gene3D" id="1.10.10.10">
    <property type="entry name" value="Winged helix-like DNA-binding domain superfamily/Winged helix DNA-binding domain"/>
    <property type="match status" value="1"/>
</dbReference>
<dbReference type="PANTHER" id="PTHR33164">
    <property type="entry name" value="TRANSCRIPTIONAL REGULATOR, MARR FAMILY"/>
    <property type="match status" value="1"/>
</dbReference>
<gene>
    <name evidence="2" type="ORF">MPL3356_110194</name>
</gene>
<evidence type="ECO:0000313" key="3">
    <source>
        <dbReference type="Proteomes" id="UP000045285"/>
    </source>
</evidence>
<keyword evidence="3" id="KW-1185">Reference proteome</keyword>
<dbReference type="PROSITE" id="PS50995">
    <property type="entry name" value="HTH_MARR_2"/>
    <property type="match status" value="1"/>
</dbReference>
<evidence type="ECO:0000259" key="1">
    <source>
        <dbReference type="PROSITE" id="PS50995"/>
    </source>
</evidence>
<organism evidence="2 3">
    <name type="scientific">Mesorhizobium plurifarium</name>
    <dbReference type="NCBI Taxonomy" id="69974"/>
    <lineage>
        <taxon>Bacteria</taxon>
        <taxon>Pseudomonadati</taxon>
        <taxon>Pseudomonadota</taxon>
        <taxon>Alphaproteobacteria</taxon>
        <taxon>Hyphomicrobiales</taxon>
        <taxon>Phyllobacteriaceae</taxon>
        <taxon>Mesorhizobium</taxon>
    </lineage>
</organism>
<sequence>MTTPERSALGDLANENRVAPHRGEAFGPAFAPPLDDSVYEGLAGFRGAMRRFLAFSEAKLTAAGITSQQYQAMLVIKVHPSGAVMIRDLAREMLLQPNGAVQLVDRLVNVGLVERRQSPDDRRSVLVAMTAEGSQVLERLAADHLHEMLRQEPLLAESLRQLRRLGR</sequence>
<proteinExistence type="predicted"/>
<dbReference type="GO" id="GO:0006950">
    <property type="term" value="P:response to stress"/>
    <property type="evidence" value="ECO:0007669"/>
    <property type="project" value="TreeGrafter"/>
</dbReference>
<dbReference type="EMBL" id="CCMZ01000003">
    <property type="protein sequence ID" value="CDX11845.1"/>
    <property type="molecule type" value="Genomic_DNA"/>
</dbReference>
<dbReference type="AlphaFoldDB" id="A0A090DA11"/>
<dbReference type="InterPro" id="IPR036388">
    <property type="entry name" value="WH-like_DNA-bd_sf"/>
</dbReference>
<dbReference type="InterPro" id="IPR039422">
    <property type="entry name" value="MarR/SlyA-like"/>
</dbReference>
<dbReference type="GO" id="GO:0003700">
    <property type="term" value="F:DNA-binding transcription factor activity"/>
    <property type="evidence" value="ECO:0007669"/>
    <property type="project" value="InterPro"/>
</dbReference>
<dbReference type="SUPFAM" id="SSF46785">
    <property type="entry name" value="Winged helix' DNA-binding domain"/>
    <property type="match status" value="1"/>
</dbReference>